<reference evidence="9 10" key="1">
    <citation type="submission" date="2020-08" db="EMBL/GenBank/DDBJ databases">
        <title>Genomic Encyclopedia of Type Strains, Phase IV (KMG-IV): sequencing the most valuable type-strain genomes for metagenomic binning, comparative biology and taxonomic classification.</title>
        <authorList>
            <person name="Goeker M."/>
        </authorList>
    </citation>
    <scope>NUCLEOTIDE SEQUENCE [LARGE SCALE GENOMIC DNA]</scope>
    <source>
        <strain evidence="9 10">DSM 102189</strain>
    </source>
</reference>
<evidence type="ECO:0000256" key="6">
    <source>
        <dbReference type="ARBA" id="ARBA00022842"/>
    </source>
</evidence>
<dbReference type="Gene3D" id="3.40.50.1010">
    <property type="entry name" value="5'-nuclease"/>
    <property type="match status" value="1"/>
</dbReference>
<dbReference type="GO" id="GO:0016787">
    <property type="term" value="F:hydrolase activity"/>
    <property type="evidence" value="ECO:0007669"/>
    <property type="project" value="UniProtKB-KW"/>
</dbReference>
<keyword evidence="2" id="KW-1277">Toxin-antitoxin system</keyword>
<dbReference type="AlphaFoldDB" id="A0A841LEL3"/>
<comment type="caution">
    <text evidence="9">The sequence shown here is derived from an EMBL/GenBank/DDBJ whole genome shotgun (WGS) entry which is preliminary data.</text>
</comment>
<dbReference type="Pfam" id="PF01850">
    <property type="entry name" value="PIN"/>
    <property type="match status" value="1"/>
</dbReference>
<sequence>MITPQYLLDTNIAIYLMEGTAPAAVQRLEACPLGSVVTSSICLAEILMGTGPAGRPVLDALLAQIAVLPFDEAAARAYATIPFRRRSFDRLIGAHALALDLTIITASSIDFADIPGLRVEDWTQP</sequence>
<dbReference type="Proteomes" id="UP000538147">
    <property type="component" value="Unassembled WGS sequence"/>
</dbReference>
<feature type="domain" description="PIN" evidence="8">
    <location>
        <begin position="6"/>
        <end position="114"/>
    </location>
</feature>
<keyword evidence="10" id="KW-1185">Reference proteome</keyword>
<evidence type="ECO:0000256" key="5">
    <source>
        <dbReference type="ARBA" id="ARBA00022801"/>
    </source>
</evidence>
<organism evidence="9 10">
    <name type="scientific">Polymorphobacter multimanifer</name>
    <dbReference type="NCBI Taxonomy" id="1070431"/>
    <lineage>
        <taxon>Bacteria</taxon>
        <taxon>Pseudomonadati</taxon>
        <taxon>Pseudomonadota</taxon>
        <taxon>Alphaproteobacteria</taxon>
        <taxon>Sphingomonadales</taxon>
        <taxon>Sphingosinicellaceae</taxon>
        <taxon>Polymorphobacter</taxon>
    </lineage>
</organism>
<proteinExistence type="inferred from homology"/>
<evidence type="ECO:0000256" key="1">
    <source>
        <dbReference type="ARBA" id="ARBA00001946"/>
    </source>
</evidence>
<dbReference type="PANTHER" id="PTHR33653">
    <property type="entry name" value="RIBONUCLEASE VAPC2"/>
    <property type="match status" value="1"/>
</dbReference>
<evidence type="ECO:0000313" key="10">
    <source>
        <dbReference type="Proteomes" id="UP000538147"/>
    </source>
</evidence>
<dbReference type="SUPFAM" id="SSF88723">
    <property type="entry name" value="PIN domain-like"/>
    <property type="match status" value="1"/>
</dbReference>
<evidence type="ECO:0000256" key="2">
    <source>
        <dbReference type="ARBA" id="ARBA00022649"/>
    </source>
</evidence>
<keyword evidence="9" id="KW-0255">Endonuclease</keyword>
<keyword evidence="5 9" id="KW-0378">Hydrolase</keyword>
<dbReference type="GO" id="GO:0004519">
    <property type="term" value="F:endonuclease activity"/>
    <property type="evidence" value="ECO:0007669"/>
    <property type="project" value="UniProtKB-KW"/>
</dbReference>
<gene>
    <name evidence="9" type="ORF">FHS79_001584</name>
</gene>
<keyword evidence="4" id="KW-0479">Metal-binding</keyword>
<protein>
    <submittedName>
        <fullName evidence="9">tRNA(fMet)-specific endonuclease VapC</fullName>
        <ecNumber evidence="9">3.1.-.-</ecNumber>
    </submittedName>
</protein>
<keyword evidence="3" id="KW-0540">Nuclease</keyword>
<evidence type="ECO:0000256" key="7">
    <source>
        <dbReference type="ARBA" id="ARBA00038093"/>
    </source>
</evidence>
<comment type="similarity">
    <text evidence="7">Belongs to the PINc/VapC protein family.</text>
</comment>
<name>A0A841LEL3_9SPHN</name>
<evidence type="ECO:0000259" key="8">
    <source>
        <dbReference type="Pfam" id="PF01850"/>
    </source>
</evidence>
<keyword evidence="6" id="KW-0460">Magnesium</keyword>
<dbReference type="InterPro" id="IPR029060">
    <property type="entry name" value="PIN-like_dom_sf"/>
</dbReference>
<dbReference type="EMBL" id="JACIIV010000010">
    <property type="protein sequence ID" value="MBB6227418.1"/>
    <property type="molecule type" value="Genomic_DNA"/>
</dbReference>
<dbReference type="InterPro" id="IPR050556">
    <property type="entry name" value="Type_II_TA_system_RNase"/>
</dbReference>
<dbReference type="RefSeq" id="WP_184197970.1">
    <property type="nucleotide sequence ID" value="NZ_BMOX01000033.1"/>
</dbReference>
<dbReference type="GO" id="GO:0046872">
    <property type="term" value="F:metal ion binding"/>
    <property type="evidence" value="ECO:0007669"/>
    <property type="project" value="UniProtKB-KW"/>
</dbReference>
<evidence type="ECO:0000256" key="4">
    <source>
        <dbReference type="ARBA" id="ARBA00022723"/>
    </source>
</evidence>
<dbReference type="EC" id="3.1.-.-" evidence="9"/>
<comment type="cofactor">
    <cofactor evidence="1">
        <name>Mg(2+)</name>
        <dbReference type="ChEBI" id="CHEBI:18420"/>
    </cofactor>
</comment>
<evidence type="ECO:0000256" key="3">
    <source>
        <dbReference type="ARBA" id="ARBA00022722"/>
    </source>
</evidence>
<dbReference type="InterPro" id="IPR002716">
    <property type="entry name" value="PIN_dom"/>
</dbReference>
<evidence type="ECO:0000313" key="9">
    <source>
        <dbReference type="EMBL" id="MBB6227418.1"/>
    </source>
</evidence>
<dbReference type="PANTHER" id="PTHR33653:SF1">
    <property type="entry name" value="RIBONUCLEASE VAPC2"/>
    <property type="match status" value="1"/>
</dbReference>
<accession>A0A841LEL3</accession>
<dbReference type="CDD" id="cd18736">
    <property type="entry name" value="PIN_CcVapC1-like"/>
    <property type="match status" value="1"/>
</dbReference>